<accession>A0A941B9Y2</accession>
<dbReference type="InterPro" id="IPR000835">
    <property type="entry name" value="HTH_MarR-typ"/>
</dbReference>
<dbReference type="InterPro" id="IPR036390">
    <property type="entry name" value="WH_DNA-bd_sf"/>
</dbReference>
<evidence type="ECO:0000313" key="4">
    <source>
        <dbReference type="Proteomes" id="UP000677875"/>
    </source>
</evidence>
<dbReference type="PROSITE" id="PS50995">
    <property type="entry name" value="HTH_MARR_2"/>
    <property type="match status" value="1"/>
</dbReference>
<organism evidence="3 4">
    <name type="scientific">Streptomyces tagetis</name>
    <dbReference type="NCBI Taxonomy" id="2820809"/>
    <lineage>
        <taxon>Bacteria</taxon>
        <taxon>Bacillati</taxon>
        <taxon>Actinomycetota</taxon>
        <taxon>Actinomycetes</taxon>
        <taxon>Kitasatosporales</taxon>
        <taxon>Streptomycetaceae</taxon>
        <taxon>Streptomyces</taxon>
    </lineage>
</organism>
<feature type="compositionally biased region" description="Basic and acidic residues" evidence="1">
    <location>
        <begin position="1"/>
        <end position="28"/>
    </location>
</feature>
<feature type="compositionally biased region" description="Pro residues" evidence="1">
    <location>
        <begin position="33"/>
        <end position="47"/>
    </location>
</feature>
<dbReference type="EMBL" id="JAGPNL010000009">
    <property type="protein sequence ID" value="MBQ0830053.1"/>
    <property type="molecule type" value="Genomic_DNA"/>
</dbReference>
<comment type="caution">
    <text evidence="3">The sequence shown here is derived from an EMBL/GenBank/DDBJ whole genome shotgun (WGS) entry which is preliminary data.</text>
</comment>
<evidence type="ECO:0000256" key="1">
    <source>
        <dbReference type="SAM" id="MobiDB-lite"/>
    </source>
</evidence>
<dbReference type="PANTHER" id="PTHR33164:SF106">
    <property type="entry name" value="TRANSCRIPTIONAL REGULATORY PROTEIN"/>
    <property type="match status" value="1"/>
</dbReference>
<gene>
    <name evidence="3" type="ORF">J5Y05_26715</name>
</gene>
<sequence length="194" mass="20602">MHGQDPGERDRRDRDDQRDQRDAPDGRDGPGAGPLPGPGPDPGPRPAAGPEIVRLLRAVAAGLSAHGARFAQRNGMHPTDVRAVTALLDASGAGEELTAGRLGAALGLNSAGTTALVDRLERAGHARRVRGRRDRRHVVVRVEDRAVGLVGPHTGRLADRATALLRDYDERELAAVHRFLTGMRDAAHATDTDA</sequence>
<dbReference type="Proteomes" id="UP000677875">
    <property type="component" value="Unassembled WGS sequence"/>
</dbReference>
<evidence type="ECO:0000313" key="3">
    <source>
        <dbReference type="EMBL" id="MBQ0830053.1"/>
    </source>
</evidence>
<dbReference type="PANTHER" id="PTHR33164">
    <property type="entry name" value="TRANSCRIPTIONAL REGULATOR, MARR FAMILY"/>
    <property type="match status" value="1"/>
</dbReference>
<dbReference type="RefSeq" id="WP_210875931.1">
    <property type="nucleotide sequence ID" value="NZ_JAGPNL010000009.1"/>
</dbReference>
<evidence type="ECO:0000259" key="2">
    <source>
        <dbReference type="PROSITE" id="PS50995"/>
    </source>
</evidence>
<keyword evidence="4" id="KW-1185">Reference proteome</keyword>
<name>A0A941B9Y2_9ACTN</name>
<dbReference type="InterPro" id="IPR036388">
    <property type="entry name" value="WH-like_DNA-bd_sf"/>
</dbReference>
<feature type="region of interest" description="Disordered" evidence="1">
    <location>
        <begin position="1"/>
        <end position="49"/>
    </location>
</feature>
<dbReference type="InterPro" id="IPR039422">
    <property type="entry name" value="MarR/SlyA-like"/>
</dbReference>
<protein>
    <submittedName>
        <fullName evidence="3">MarR family transcriptional regulator</fullName>
    </submittedName>
</protein>
<dbReference type="GO" id="GO:0006950">
    <property type="term" value="P:response to stress"/>
    <property type="evidence" value="ECO:0007669"/>
    <property type="project" value="TreeGrafter"/>
</dbReference>
<dbReference type="SMART" id="SM00347">
    <property type="entry name" value="HTH_MARR"/>
    <property type="match status" value="1"/>
</dbReference>
<proteinExistence type="predicted"/>
<feature type="domain" description="HTH marR-type" evidence="2">
    <location>
        <begin position="49"/>
        <end position="185"/>
    </location>
</feature>
<reference evidence="3" key="1">
    <citation type="submission" date="2021-04" db="EMBL/GenBank/DDBJ databases">
        <title>Genome seq and assembly of Streptomyces sp. RG38.</title>
        <authorList>
            <person name="Chhetri G."/>
        </authorList>
    </citation>
    <scope>NUCLEOTIDE SEQUENCE</scope>
    <source>
        <strain evidence="3">RG38</strain>
    </source>
</reference>
<dbReference type="GO" id="GO:0003700">
    <property type="term" value="F:DNA-binding transcription factor activity"/>
    <property type="evidence" value="ECO:0007669"/>
    <property type="project" value="InterPro"/>
</dbReference>
<dbReference type="Pfam" id="PF12802">
    <property type="entry name" value="MarR_2"/>
    <property type="match status" value="1"/>
</dbReference>
<dbReference type="Gene3D" id="1.10.10.10">
    <property type="entry name" value="Winged helix-like DNA-binding domain superfamily/Winged helix DNA-binding domain"/>
    <property type="match status" value="1"/>
</dbReference>
<dbReference type="SUPFAM" id="SSF46785">
    <property type="entry name" value="Winged helix' DNA-binding domain"/>
    <property type="match status" value="1"/>
</dbReference>
<dbReference type="AlphaFoldDB" id="A0A941B9Y2"/>